<dbReference type="EMBL" id="FQZT01000001">
    <property type="protein sequence ID" value="SHI61063.1"/>
    <property type="molecule type" value="Genomic_DNA"/>
</dbReference>
<sequence length="68" mass="7553">MVVVLLFLSATPLLAQQDGLQEQPSLELLDFLGEFSDGENGWVDPFEVVPENYGALSEPEAEEQEDEK</sequence>
<proteinExistence type="predicted"/>
<name>A0A1M6CJG4_MALRU</name>
<evidence type="ECO:0000313" key="3">
    <source>
        <dbReference type="Proteomes" id="UP000184171"/>
    </source>
</evidence>
<feature type="signal peptide" evidence="1">
    <location>
        <begin position="1"/>
        <end position="15"/>
    </location>
</feature>
<dbReference type="Proteomes" id="UP000184171">
    <property type="component" value="Unassembled WGS sequence"/>
</dbReference>
<gene>
    <name evidence="2" type="ORF">SAMN02745165_00546</name>
</gene>
<organism evidence="2 3">
    <name type="scientific">Malonomonas rubra DSM 5091</name>
    <dbReference type="NCBI Taxonomy" id="1122189"/>
    <lineage>
        <taxon>Bacteria</taxon>
        <taxon>Pseudomonadati</taxon>
        <taxon>Thermodesulfobacteriota</taxon>
        <taxon>Desulfuromonadia</taxon>
        <taxon>Desulfuromonadales</taxon>
        <taxon>Geopsychrobacteraceae</taxon>
        <taxon>Malonomonas</taxon>
    </lineage>
</organism>
<evidence type="ECO:0008006" key="4">
    <source>
        <dbReference type="Google" id="ProtNLM"/>
    </source>
</evidence>
<keyword evidence="1" id="KW-0732">Signal</keyword>
<keyword evidence="3" id="KW-1185">Reference proteome</keyword>
<evidence type="ECO:0000256" key="1">
    <source>
        <dbReference type="SAM" id="SignalP"/>
    </source>
</evidence>
<feature type="chain" id="PRO_5012906548" description="Secreted protein" evidence="1">
    <location>
        <begin position="16"/>
        <end position="68"/>
    </location>
</feature>
<reference evidence="2 3" key="1">
    <citation type="submission" date="2016-11" db="EMBL/GenBank/DDBJ databases">
        <authorList>
            <person name="Jaros S."/>
            <person name="Januszkiewicz K."/>
            <person name="Wedrychowicz H."/>
        </authorList>
    </citation>
    <scope>NUCLEOTIDE SEQUENCE [LARGE SCALE GENOMIC DNA]</scope>
    <source>
        <strain evidence="2 3">DSM 5091</strain>
    </source>
</reference>
<evidence type="ECO:0000313" key="2">
    <source>
        <dbReference type="EMBL" id="SHI61063.1"/>
    </source>
</evidence>
<dbReference type="AlphaFoldDB" id="A0A1M6CJG4"/>
<accession>A0A1M6CJG4</accession>
<protein>
    <recommendedName>
        <fullName evidence="4">Secreted protein</fullName>
    </recommendedName>
</protein>